<feature type="compositionally biased region" description="Polar residues" evidence="9">
    <location>
        <begin position="274"/>
        <end position="286"/>
    </location>
</feature>
<evidence type="ECO:0000256" key="5">
    <source>
        <dbReference type="ARBA" id="ARBA00023040"/>
    </source>
</evidence>
<evidence type="ECO:0000256" key="10">
    <source>
        <dbReference type="SAM" id="Phobius"/>
    </source>
</evidence>
<feature type="transmembrane region" description="Helical" evidence="10">
    <location>
        <begin position="197"/>
        <end position="221"/>
    </location>
</feature>
<reference evidence="12" key="5">
    <citation type="submission" date="2025-09" db="UniProtKB">
        <authorList>
            <consortium name="Ensembl"/>
        </authorList>
    </citation>
    <scope>IDENTIFICATION</scope>
</reference>
<accession>A0A4W3GFG2</accession>
<feature type="transmembrane region" description="Helical" evidence="10">
    <location>
        <begin position="23"/>
        <end position="41"/>
    </location>
</feature>
<dbReference type="InterPro" id="IPR000276">
    <property type="entry name" value="GPCR_Rhodpsn"/>
</dbReference>
<keyword evidence="8" id="KW-0807">Transducer</keyword>
<reference evidence="13" key="1">
    <citation type="journal article" date="2006" name="Science">
        <title>Ancient noncoding elements conserved in the human genome.</title>
        <authorList>
            <person name="Venkatesh B."/>
            <person name="Kirkness E.F."/>
            <person name="Loh Y.H."/>
            <person name="Halpern A.L."/>
            <person name="Lee A.P."/>
            <person name="Johnson J."/>
            <person name="Dandona N."/>
            <person name="Viswanathan L.D."/>
            <person name="Tay A."/>
            <person name="Venter J.C."/>
            <person name="Strausberg R.L."/>
            <person name="Brenner S."/>
        </authorList>
    </citation>
    <scope>NUCLEOTIDE SEQUENCE [LARGE SCALE GENOMIC DNA]</scope>
</reference>
<feature type="domain" description="G-protein coupled receptors family 1 profile" evidence="11">
    <location>
        <begin position="32"/>
        <end position="223"/>
    </location>
</feature>
<dbReference type="PRINTS" id="PR00237">
    <property type="entry name" value="GPCRRHODOPSN"/>
</dbReference>
<evidence type="ECO:0000256" key="7">
    <source>
        <dbReference type="ARBA" id="ARBA00023170"/>
    </source>
</evidence>
<dbReference type="AlphaFoldDB" id="A0A4W3GFG2"/>
<keyword evidence="2" id="KW-1003">Cell membrane</keyword>
<evidence type="ECO:0000256" key="8">
    <source>
        <dbReference type="ARBA" id="ARBA00023224"/>
    </source>
</evidence>
<dbReference type="Gene3D" id="1.20.1070.10">
    <property type="entry name" value="Rhodopsin 7-helix transmembrane proteins"/>
    <property type="match status" value="2"/>
</dbReference>
<keyword evidence="3 10" id="KW-0812">Transmembrane</keyword>
<organism evidence="12 13">
    <name type="scientific">Callorhinchus milii</name>
    <name type="common">Ghost shark</name>
    <dbReference type="NCBI Taxonomy" id="7868"/>
    <lineage>
        <taxon>Eukaryota</taxon>
        <taxon>Metazoa</taxon>
        <taxon>Chordata</taxon>
        <taxon>Craniata</taxon>
        <taxon>Vertebrata</taxon>
        <taxon>Chondrichthyes</taxon>
        <taxon>Holocephali</taxon>
        <taxon>Chimaeriformes</taxon>
        <taxon>Callorhinchidae</taxon>
        <taxon>Callorhinchus</taxon>
    </lineage>
</organism>
<dbReference type="GeneTree" id="ENSGT00970000196759"/>
<feature type="compositionally biased region" description="Gly residues" evidence="9">
    <location>
        <begin position="321"/>
        <end position="331"/>
    </location>
</feature>
<dbReference type="SUPFAM" id="SSF81321">
    <property type="entry name" value="Family A G protein-coupled receptor-like"/>
    <property type="match status" value="1"/>
</dbReference>
<protein>
    <recommendedName>
        <fullName evidence="11">G-protein coupled receptors family 1 profile domain-containing protein</fullName>
    </recommendedName>
</protein>
<name>A0A4W3GFG2_CALMI</name>
<evidence type="ECO:0000256" key="1">
    <source>
        <dbReference type="ARBA" id="ARBA00004651"/>
    </source>
</evidence>
<dbReference type="InParanoid" id="A0A4W3GFG2"/>
<reference evidence="13" key="2">
    <citation type="journal article" date="2007" name="PLoS Biol.">
        <title>Survey sequencing and comparative analysis of the elephant shark (Callorhinchus milii) genome.</title>
        <authorList>
            <person name="Venkatesh B."/>
            <person name="Kirkness E.F."/>
            <person name="Loh Y.H."/>
            <person name="Halpern A.L."/>
            <person name="Lee A.P."/>
            <person name="Johnson J."/>
            <person name="Dandona N."/>
            <person name="Viswanathan L.D."/>
            <person name="Tay A."/>
            <person name="Venter J.C."/>
            <person name="Strausberg R.L."/>
            <person name="Brenner S."/>
        </authorList>
    </citation>
    <scope>NUCLEOTIDE SEQUENCE [LARGE SCALE GENOMIC DNA]</scope>
</reference>
<reference evidence="12" key="4">
    <citation type="submission" date="2025-08" db="UniProtKB">
        <authorList>
            <consortium name="Ensembl"/>
        </authorList>
    </citation>
    <scope>IDENTIFICATION</scope>
</reference>
<comment type="subcellular location">
    <subcellularLocation>
        <location evidence="1">Cell membrane</location>
        <topology evidence="1">Multi-pass membrane protein</topology>
    </subcellularLocation>
</comment>
<feature type="transmembrane region" description="Helical" evidence="10">
    <location>
        <begin position="84"/>
        <end position="108"/>
    </location>
</feature>
<dbReference type="InterPro" id="IPR052477">
    <property type="entry name" value="Orphan_GPCR1"/>
</dbReference>
<dbReference type="GO" id="GO:0005886">
    <property type="term" value="C:plasma membrane"/>
    <property type="evidence" value="ECO:0007669"/>
    <property type="project" value="UniProtKB-SubCell"/>
</dbReference>
<keyword evidence="4 10" id="KW-1133">Transmembrane helix</keyword>
<dbReference type="Ensembl" id="ENSCMIT00000002191.1">
    <property type="protein sequence ID" value="ENSCMIP00000002111.1"/>
    <property type="gene ID" value="ENSCMIG00000001280.1"/>
</dbReference>
<dbReference type="Proteomes" id="UP000314986">
    <property type="component" value="Unassembled WGS sequence"/>
</dbReference>
<evidence type="ECO:0000256" key="3">
    <source>
        <dbReference type="ARBA" id="ARBA00022692"/>
    </source>
</evidence>
<evidence type="ECO:0000256" key="6">
    <source>
        <dbReference type="ARBA" id="ARBA00023136"/>
    </source>
</evidence>
<evidence type="ECO:0000256" key="9">
    <source>
        <dbReference type="SAM" id="MobiDB-lite"/>
    </source>
</evidence>
<keyword evidence="7" id="KW-0675">Receptor</keyword>
<reference evidence="13" key="3">
    <citation type="journal article" date="2014" name="Nature">
        <title>Elephant shark genome provides unique insights into gnathostome evolution.</title>
        <authorList>
            <consortium name="International Elephant Shark Genome Sequencing Consortium"/>
            <person name="Venkatesh B."/>
            <person name="Lee A.P."/>
            <person name="Ravi V."/>
            <person name="Maurya A.K."/>
            <person name="Lian M.M."/>
            <person name="Swann J.B."/>
            <person name="Ohta Y."/>
            <person name="Flajnik M.F."/>
            <person name="Sutoh Y."/>
            <person name="Kasahara M."/>
            <person name="Hoon S."/>
            <person name="Gangu V."/>
            <person name="Roy S.W."/>
            <person name="Irimia M."/>
            <person name="Korzh V."/>
            <person name="Kondrychyn I."/>
            <person name="Lim Z.W."/>
            <person name="Tay B.H."/>
            <person name="Tohari S."/>
            <person name="Kong K.W."/>
            <person name="Ho S."/>
            <person name="Lorente-Galdos B."/>
            <person name="Quilez J."/>
            <person name="Marques-Bonet T."/>
            <person name="Raney B.J."/>
            <person name="Ingham P.W."/>
            <person name="Tay A."/>
            <person name="Hillier L.W."/>
            <person name="Minx P."/>
            <person name="Boehm T."/>
            <person name="Wilson R.K."/>
            <person name="Brenner S."/>
            <person name="Warren W.C."/>
        </authorList>
    </citation>
    <scope>NUCLEOTIDE SEQUENCE [LARGE SCALE GENOMIC DNA]</scope>
</reference>
<dbReference type="PROSITE" id="PS50262">
    <property type="entry name" value="G_PROTEIN_RECEP_F1_2"/>
    <property type="match status" value="1"/>
</dbReference>
<evidence type="ECO:0000259" key="11">
    <source>
        <dbReference type="PROSITE" id="PS50262"/>
    </source>
</evidence>
<evidence type="ECO:0000313" key="12">
    <source>
        <dbReference type="Ensembl" id="ENSCMIP00000002111.1"/>
    </source>
</evidence>
<evidence type="ECO:0000256" key="4">
    <source>
        <dbReference type="ARBA" id="ARBA00022989"/>
    </source>
</evidence>
<evidence type="ECO:0000256" key="2">
    <source>
        <dbReference type="ARBA" id="ARBA00022475"/>
    </source>
</evidence>
<dbReference type="InterPro" id="IPR017452">
    <property type="entry name" value="GPCR_Rhodpsn_7TM"/>
</dbReference>
<evidence type="ECO:0000313" key="13">
    <source>
        <dbReference type="Proteomes" id="UP000314986"/>
    </source>
</evidence>
<sequence>KMKTASSSLSAPYKLQRSTSVTGHFYFSLSVANLASIVILFRGRCGLSKCVTRYLVTMSVADLMLVFTEVIFRRIIPYHFPNSFVFITHVCRLLFFMMATSTTTSVWFTVTFTFDRYVAVCCQPLKIKYCTEKSACIAIAVVNIFFIGENIPWYFAWTPAHTVNNMPWGCEFKIDFFTSRCWAALRGHKMRNRRKSIILLFAVSCSFILLWMTQVAFFLYWRISKTGNITDEPLVIFYETGNMLQLLSSCTNTCIYAVTQTKFREDAVHVGRTSQGAVQLGQDPSSGGNGQGEGREGRERGGGRESRAELKVKEKGLETGLEGGKGGSGEGTGDRVPEPRG</sequence>
<dbReference type="Pfam" id="PF00001">
    <property type="entry name" value="7tm_1"/>
    <property type="match status" value="1"/>
</dbReference>
<dbReference type="GO" id="GO:0004930">
    <property type="term" value="F:G protein-coupled receptor activity"/>
    <property type="evidence" value="ECO:0007669"/>
    <property type="project" value="UniProtKB-KW"/>
</dbReference>
<keyword evidence="6 10" id="KW-0472">Membrane</keyword>
<feature type="compositionally biased region" description="Basic and acidic residues" evidence="9">
    <location>
        <begin position="293"/>
        <end position="317"/>
    </location>
</feature>
<dbReference type="PANTHER" id="PTHR46272:SF6">
    <property type="entry name" value="G-PROTEIN COUPLED RECEPTOR 139-RELATED"/>
    <property type="match status" value="1"/>
</dbReference>
<feature type="region of interest" description="Disordered" evidence="9">
    <location>
        <begin position="274"/>
        <end position="341"/>
    </location>
</feature>
<feature type="transmembrane region" description="Helical" evidence="10">
    <location>
        <begin position="53"/>
        <end position="72"/>
    </location>
</feature>
<keyword evidence="5" id="KW-0297">G-protein coupled receptor</keyword>
<dbReference type="PANTHER" id="PTHR46272">
    <property type="entry name" value="G_PROTEIN_RECEP_F1_2 DOMAIN-CONTAINING PROTEIN"/>
    <property type="match status" value="1"/>
</dbReference>
<feature type="compositionally biased region" description="Basic and acidic residues" evidence="9">
    <location>
        <begin position="332"/>
        <end position="341"/>
    </location>
</feature>
<keyword evidence="13" id="KW-1185">Reference proteome</keyword>
<proteinExistence type="predicted"/>